<name>A0A0F9J7X9_9ZZZZ</name>
<gene>
    <name evidence="1" type="ORF">LCGC14_1563630</name>
</gene>
<accession>A0A0F9J7X9</accession>
<organism evidence="1">
    <name type="scientific">marine sediment metagenome</name>
    <dbReference type="NCBI Taxonomy" id="412755"/>
    <lineage>
        <taxon>unclassified sequences</taxon>
        <taxon>metagenomes</taxon>
        <taxon>ecological metagenomes</taxon>
    </lineage>
</organism>
<comment type="caution">
    <text evidence="1">The sequence shown here is derived from an EMBL/GenBank/DDBJ whole genome shotgun (WGS) entry which is preliminary data.</text>
</comment>
<evidence type="ECO:0000313" key="1">
    <source>
        <dbReference type="EMBL" id="KKM41379.1"/>
    </source>
</evidence>
<dbReference type="AlphaFoldDB" id="A0A0F9J7X9"/>
<dbReference type="EMBL" id="LAZR01012105">
    <property type="protein sequence ID" value="KKM41379.1"/>
    <property type="molecule type" value="Genomic_DNA"/>
</dbReference>
<reference evidence="1" key="1">
    <citation type="journal article" date="2015" name="Nature">
        <title>Complex archaea that bridge the gap between prokaryotes and eukaryotes.</title>
        <authorList>
            <person name="Spang A."/>
            <person name="Saw J.H."/>
            <person name="Jorgensen S.L."/>
            <person name="Zaremba-Niedzwiedzka K."/>
            <person name="Martijn J."/>
            <person name="Lind A.E."/>
            <person name="van Eijk R."/>
            <person name="Schleper C."/>
            <person name="Guy L."/>
            <person name="Ettema T.J."/>
        </authorList>
    </citation>
    <scope>NUCLEOTIDE SEQUENCE</scope>
</reference>
<proteinExistence type="predicted"/>
<protein>
    <submittedName>
        <fullName evidence="1">Uncharacterized protein</fullName>
    </submittedName>
</protein>
<sequence>MKTLPIVSKQKIIGKIMLGEDIIEVIKESMLNKVNFYLSGEILLNNGKTELTSISFEPVPII</sequence>